<evidence type="ECO:0000256" key="1">
    <source>
        <dbReference type="SAM" id="MobiDB-lite"/>
    </source>
</evidence>
<dbReference type="PROSITE" id="PS50404">
    <property type="entry name" value="GST_NTER"/>
    <property type="match status" value="1"/>
</dbReference>
<name>C1E7L4_MICCC</name>
<dbReference type="InterPro" id="IPR050983">
    <property type="entry name" value="GST_Omega/HSP26"/>
</dbReference>
<dbReference type="PROSITE" id="PS50405">
    <property type="entry name" value="GST_CTER"/>
    <property type="match status" value="1"/>
</dbReference>
<organism evidence="4 5">
    <name type="scientific">Micromonas commoda (strain RCC299 / NOUM17 / CCMP2709)</name>
    <name type="common">Picoplanktonic green alga</name>
    <dbReference type="NCBI Taxonomy" id="296587"/>
    <lineage>
        <taxon>Eukaryota</taxon>
        <taxon>Viridiplantae</taxon>
        <taxon>Chlorophyta</taxon>
        <taxon>Mamiellophyceae</taxon>
        <taxon>Mamiellales</taxon>
        <taxon>Mamiellaceae</taxon>
        <taxon>Micromonas</taxon>
    </lineage>
</organism>
<dbReference type="OrthoDB" id="4951845at2759"/>
<dbReference type="InterPro" id="IPR004045">
    <property type="entry name" value="Glutathione_S-Trfase_N"/>
</dbReference>
<dbReference type="InParanoid" id="C1E7L4"/>
<evidence type="ECO:0000259" key="2">
    <source>
        <dbReference type="PROSITE" id="PS50404"/>
    </source>
</evidence>
<dbReference type="RefSeq" id="XP_002503094.1">
    <property type="nucleotide sequence ID" value="XM_002503048.1"/>
</dbReference>
<evidence type="ECO:0000313" key="5">
    <source>
        <dbReference type="Proteomes" id="UP000002009"/>
    </source>
</evidence>
<dbReference type="SUPFAM" id="SSF52833">
    <property type="entry name" value="Thioredoxin-like"/>
    <property type="match status" value="1"/>
</dbReference>
<dbReference type="KEGG" id="mis:MICPUN_54300"/>
<reference evidence="4 5" key="1">
    <citation type="journal article" date="2009" name="Science">
        <title>Green evolution and dynamic adaptations revealed by genomes of the marine picoeukaryotes Micromonas.</title>
        <authorList>
            <person name="Worden A.Z."/>
            <person name="Lee J.H."/>
            <person name="Mock T."/>
            <person name="Rouze P."/>
            <person name="Simmons M.P."/>
            <person name="Aerts A.L."/>
            <person name="Allen A.E."/>
            <person name="Cuvelier M.L."/>
            <person name="Derelle E."/>
            <person name="Everett M.V."/>
            <person name="Foulon E."/>
            <person name="Grimwood J."/>
            <person name="Gundlach H."/>
            <person name="Henrissat B."/>
            <person name="Napoli C."/>
            <person name="McDonald S.M."/>
            <person name="Parker M.S."/>
            <person name="Rombauts S."/>
            <person name="Salamov A."/>
            <person name="Von Dassow P."/>
            <person name="Badger J.H."/>
            <person name="Coutinho P.M."/>
            <person name="Demir E."/>
            <person name="Dubchak I."/>
            <person name="Gentemann C."/>
            <person name="Eikrem W."/>
            <person name="Gready J.E."/>
            <person name="John U."/>
            <person name="Lanier W."/>
            <person name="Lindquist E.A."/>
            <person name="Lucas S."/>
            <person name="Mayer K.F."/>
            <person name="Moreau H."/>
            <person name="Not F."/>
            <person name="Otillar R."/>
            <person name="Panaud O."/>
            <person name="Pangilinan J."/>
            <person name="Paulsen I."/>
            <person name="Piegu B."/>
            <person name="Poliakov A."/>
            <person name="Robbens S."/>
            <person name="Schmutz J."/>
            <person name="Toulza E."/>
            <person name="Wyss T."/>
            <person name="Zelensky A."/>
            <person name="Zhou K."/>
            <person name="Armbrust E.V."/>
            <person name="Bhattacharya D."/>
            <person name="Goodenough U.W."/>
            <person name="Van de Peer Y."/>
            <person name="Grigoriev I.V."/>
        </authorList>
    </citation>
    <scope>NUCLEOTIDE SEQUENCE [LARGE SCALE GENOMIC DNA]</scope>
    <source>
        <strain evidence="5">RCC299 / NOUM17</strain>
    </source>
</reference>
<feature type="domain" description="GST N-terminal" evidence="2">
    <location>
        <begin position="120"/>
        <end position="206"/>
    </location>
</feature>
<dbReference type="Gene3D" id="3.40.30.10">
    <property type="entry name" value="Glutaredoxin"/>
    <property type="match status" value="1"/>
</dbReference>
<dbReference type="CDD" id="cd00570">
    <property type="entry name" value="GST_N_family"/>
    <property type="match status" value="1"/>
</dbReference>
<dbReference type="InterPro" id="IPR036249">
    <property type="entry name" value="Thioredoxin-like_sf"/>
</dbReference>
<dbReference type="GO" id="GO:0005737">
    <property type="term" value="C:cytoplasm"/>
    <property type="evidence" value="ECO:0007669"/>
    <property type="project" value="TreeGrafter"/>
</dbReference>
<dbReference type="InterPro" id="IPR010987">
    <property type="entry name" value="Glutathione-S-Trfase_C-like"/>
</dbReference>
<dbReference type="InterPro" id="IPR036282">
    <property type="entry name" value="Glutathione-S-Trfase_C_sf"/>
</dbReference>
<dbReference type="eggNOG" id="KOG0406">
    <property type="taxonomic scope" value="Eukaryota"/>
</dbReference>
<dbReference type="GeneID" id="8244381"/>
<evidence type="ECO:0000313" key="4">
    <source>
        <dbReference type="EMBL" id="ACO64352.1"/>
    </source>
</evidence>
<protein>
    <recommendedName>
        <fullName evidence="6">GST N-terminal domain-containing protein</fullName>
    </recommendedName>
</protein>
<proteinExistence type="predicted"/>
<dbReference type="SUPFAM" id="SSF47616">
    <property type="entry name" value="GST C-terminal domain-like"/>
    <property type="match status" value="1"/>
</dbReference>
<dbReference type="PANTHER" id="PTHR43968">
    <property type="match status" value="1"/>
</dbReference>
<dbReference type="SFLD" id="SFLDS00019">
    <property type="entry name" value="Glutathione_Transferase_(cytos"/>
    <property type="match status" value="1"/>
</dbReference>
<dbReference type="OMA" id="CERCLEI"/>
<evidence type="ECO:0000259" key="3">
    <source>
        <dbReference type="PROSITE" id="PS50405"/>
    </source>
</evidence>
<evidence type="ECO:0008006" key="6">
    <source>
        <dbReference type="Google" id="ProtNLM"/>
    </source>
</evidence>
<feature type="domain" description="GST C-terminal" evidence="3">
    <location>
        <begin position="213"/>
        <end position="357"/>
    </location>
</feature>
<dbReference type="Pfam" id="PF13409">
    <property type="entry name" value="GST_N_2"/>
    <property type="match status" value="1"/>
</dbReference>
<accession>C1E7L4</accession>
<dbReference type="EMBL" id="CP001327">
    <property type="protein sequence ID" value="ACO64352.1"/>
    <property type="molecule type" value="Genomic_DNA"/>
</dbReference>
<dbReference type="PANTHER" id="PTHR43968:SF6">
    <property type="entry name" value="GLUTATHIONE S-TRANSFERASE OMEGA"/>
    <property type="match status" value="1"/>
</dbReference>
<gene>
    <name evidence="4" type="ORF">MICPUN_54300</name>
</gene>
<dbReference type="Gene3D" id="1.20.1050.10">
    <property type="match status" value="1"/>
</dbReference>
<keyword evidence="5" id="KW-1185">Reference proteome</keyword>
<sequence>MSAAAVSRVFTAPHVFIAHRATRRSPPRGPVRVHAAAGARHSGIVGDDLVHGSSLTSTRDTPSHVPPASGAAAGGVPVAAGIAPEDLVHGSSLVATRYAPTKQPSSSSSSTQGIAAQGSGKPVAYIAPTCPFAHKAWLALVEKEVDFEMRAVDLNDKQPDMIAAYGVASPDAGSVAKVPILIHDGVAMIESALCATYVAEAFKSSGADLLPATPAEQYKVGLWCETFAVGPPFFRALRATSQSDVDSALDDLRSVLRKCERCLEIAQTTTGRDKGQSDGPFVLGAKYSMAEVLTSTMLPRLSVALGHYRGFRLHAAVEEMGLHRLARWMDASMDRPSMRQTLGEVGRVKGVDAGSAFIDHFAKFVSWKGE</sequence>
<dbReference type="AlphaFoldDB" id="C1E7L4"/>
<dbReference type="Proteomes" id="UP000002009">
    <property type="component" value="Chromosome 6"/>
</dbReference>
<feature type="region of interest" description="Disordered" evidence="1">
    <location>
        <begin position="45"/>
        <end position="73"/>
    </location>
</feature>
<dbReference type="InterPro" id="IPR040079">
    <property type="entry name" value="Glutathione_S-Trfase"/>
</dbReference>